<feature type="transmembrane region" description="Helical" evidence="6">
    <location>
        <begin position="55"/>
        <end position="75"/>
    </location>
</feature>
<feature type="transmembrane region" description="Helical" evidence="6">
    <location>
        <begin position="423"/>
        <end position="441"/>
    </location>
</feature>
<dbReference type="EnsemblMetazoa" id="XM_044457103.1">
    <property type="protein sequence ID" value="XP_044313038.1"/>
    <property type="gene ID" value="LOC108049683"/>
</dbReference>
<dbReference type="GeneID" id="108049683"/>
<dbReference type="InterPro" id="IPR005829">
    <property type="entry name" value="Sugar_transporter_CS"/>
</dbReference>
<evidence type="ECO:0000259" key="7">
    <source>
        <dbReference type="PROSITE" id="PS50850"/>
    </source>
</evidence>
<dbReference type="InterPro" id="IPR005828">
    <property type="entry name" value="MFS_sugar_transport-like"/>
</dbReference>
<dbReference type="PROSITE" id="PS00216">
    <property type="entry name" value="SUGAR_TRANSPORT_1"/>
    <property type="match status" value="2"/>
</dbReference>
<feature type="transmembrane region" description="Helical" evidence="6">
    <location>
        <begin position="297"/>
        <end position="315"/>
    </location>
</feature>
<evidence type="ECO:0000256" key="2">
    <source>
        <dbReference type="ARBA" id="ARBA00022475"/>
    </source>
</evidence>
<feature type="transmembrane region" description="Helical" evidence="6">
    <location>
        <begin position="763"/>
        <end position="783"/>
    </location>
</feature>
<organism evidence="8 9">
    <name type="scientific">Drosophila rhopaloa</name>
    <name type="common">Fruit fly</name>
    <dbReference type="NCBI Taxonomy" id="1041015"/>
    <lineage>
        <taxon>Eukaryota</taxon>
        <taxon>Metazoa</taxon>
        <taxon>Ecdysozoa</taxon>
        <taxon>Arthropoda</taxon>
        <taxon>Hexapoda</taxon>
        <taxon>Insecta</taxon>
        <taxon>Pterygota</taxon>
        <taxon>Neoptera</taxon>
        <taxon>Endopterygota</taxon>
        <taxon>Diptera</taxon>
        <taxon>Brachycera</taxon>
        <taxon>Muscomorpha</taxon>
        <taxon>Ephydroidea</taxon>
        <taxon>Drosophilidae</taxon>
        <taxon>Drosophila</taxon>
        <taxon>Sophophora</taxon>
    </lineage>
</organism>
<feature type="transmembrane region" description="Helical" evidence="6">
    <location>
        <begin position="578"/>
        <end position="597"/>
    </location>
</feature>
<evidence type="ECO:0000313" key="8">
    <source>
        <dbReference type="EnsemblMetazoa" id="XP_044313038.1"/>
    </source>
</evidence>
<feature type="transmembrane region" description="Helical" evidence="6">
    <location>
        <begin position="861"/>
        <end position="883"/>
    </location>
</feature>
<evidence type="ECO:0000256" key="4">
    <source>
        <dbReference type="ARBA" id="ARBA00022989"/>
    </source>
</evidence>
<evidence type="ECO:0000256" key="3">
    <source>
        <dbReference type="ARBA" id="ARBA00022692"/>
    </source>
</evidence>
<feature type="transmembrane region" description="Helical" evidence="6">
    <location>
        <begin position="698"/>
        <end position="718"/>
    </location>
</feature>
<dbReference type="CDD" id="cd17358">
    <property type="entry name" value="MFS_GLUT6_8_Class3_like"/>
    <property type="match status" value="1"/>
</dbReference>
<feature type="transmembrane region" description="Helical" evidence="6">
    <location>
        <begin position="603"/>
        <end position="624"/>
    </location>
</feature>
<feature type="transmembrane region" description="Helical" evidence="6">
    <location>
        <begin position="168"/>
        <end position="188"/>
    </location>
</feature>
<protein>
    <recommendedName>
        <fullName evidence="7">Major facilitator superfamily (MFS) profile domain-containing protein</fullName>
    </recommendedName>
</protein>
<feature type="domain" description="Major facilitator superfamily (MFS) profile" evidence="7">
    <location>
        <begin position="449"/>
        <end position="887"/>
    </location>
</feature>
<feature type="transmembrane region" description="Helical" evidence="6">
    <location>
        <begin position="12"/>
        <end position="32"/>
    </location>
</feature>
<dbReference type="InterPro" id="IPR044775">
    <property type="entry name" value="MFS_ERD6/Tret1-like"/>
</dbReference>
<comment type="subcellular location">
    <subcellularLocation>
        <location evidence="1">Cell membrane</location>
        <topology evidence="1">Multi-pass membrane protein</topology>
    </subcellularLocation>
</comment>
<accession>A0ABM5J2I7</accession>
<feature type="transmembrane region" description="Helical" evidence="6">
    <location>
        <begin position="545"/>
        <end position="566"/>
    </location>
</feature>
<keyword evidence="2" id="KW-1003">Cell membrane</keyword>
<feature type="transmembrane region" description="Helical" evidence="6">
    <location>
        <begin position="453"/>
        <end position="471"/>
    </location>
</feature>
<dbReference type="PROSITE" id="PS50850">
    <property type="entry name" value="MFS"/>
    <property type="match status" value="2"/>
</dbReference>
<dbReference type="Pfam" id="PF00083">
    <property type="entry name" value="Sugar_tr"/>
    <property type="match status" value="2"/>
</dbReference>
<dbReference type="PROSITE" id="PS00217">
    <property type="entry name" value="SUGAR_TRANSPORT_2"/>
    <property type="match status" value="2"/>
</dbReference>
<keyword evidence="9" id="KW-1185">Reference proteome</keyword>
<feature type="transmembrane region" description="Helical" evidence="6">
    <location>
        <begin position="738"/>
        <end position="756"/>
    </location>
</feature>
<feature type="transmembrane region" description="Helical" evidence="6">
    <location>
        <begin position="110"/>
        <end position="131"/>
    </location>
</feature>
<dbReference type="PANTHER" id="PTHR48021:SF33">
    <property type="entry name" value="AT22075P-RELATED"/>
    <property type="match status" value="1"/>
</dbReference>
<evidence type="ECO:0000256" key="5">
    <source>
        <dbReference type="ARBA" id="ARBA00023136"/>
    </source>
</evidence>
<keyword evidence="5 6" id="KW-0472">Membrane</keyword>
<feature type="transmembrane region" description="Helical" evidence="6">
    <location>
        <begin position="491"/>
        <end position="512"/>
    </location>
</feature>
<keyword evidence="4 6" id="KW-1133">Transmembrane helix</keyword>
<feature type="transmembrane region" description="Helical" evidence="6">
    <location>
        <begin position="353"/>
        <end position="381"/>
    </location>
</feature>
<sequence>MDICGKRVRWQLCSTLALCIMSTTHGISLGWFSPSLPILQSDESPIGESVNINDVMWIGSMLAVGSLICNMIIWFPIGFVGIKKCMYFVALPNVMNWILIYIARNSIYLYVARILLGISGGTLVVSFPIFIAEISDNSVRGTFTSFFMLTLCGGITVGFVLVFYTTYHVLPCIVIVLPILYVILIIPLPEPPHDLLRRGRDEKAEKSYYFYKNLTKDPTKQNENKAEFNSFRERVLSGGVKEKITFQDFFNKVSMKAFGLIAVLLICNQMSGTFAIFNYASTIFTELGSTMEPNICAIVLGVVQLFGLASAVLLVDRVGRRWLLMPSLALMGLGELSVGLLKSFASPHFLDHHGWLGLVLMCFVAYTSSAGLIALTFVLIVELLPVKIRAPGASISMCGLSCSVFVALMTYPVVINEYGVDVTMYMSAGFCFLGFILMGTFLPETKGRSMTHFHIMTLTHGISVGWLSPSLRLLGSAESPLGDPLTITEASWVGSLIGLGSLTGNIIFGLLLDRLGRKLCMYFLAIPNMMYWILIYVAQDVTYLYAGRFLAGMSGGGCYVVLPIFIAEIADNSVRGALSSMAMMYVSIGMMVGFTLASYLSYHLMPCIIVALPVVFMLAIIGLAETPQYLLRRGRDDQAEKSFYFYKNLTPPTSSDKEASSHDEAKMEFDSFRLQVLSGGVTDSISWRDFINAPTLKVFGLIFVLIISNQLSGSFAIFNYTSHIFAELGNKLDPNTCTIVVGAAQLVGIFSAVALVDRLGRRILLLTSMGGMGLGELAIALLKCFASDEFLDQNGWLPLVIMCLVACIASLGVIALIFIIIIELLPAKIRSIGTSLSMATFSAFIFVALKIYPTMIYDQGLAATMFMSAGMCFFGFIVLGLFLPETKGKLMTH</sequence>
<dbReference type="InterPro" id="IPR036259">
    <property type="entry name" value="MFS_trans_sf"/>
</dbReference>
<dbReference type="RefSeq" id="XP_044313038.1">
    <property type="nucleotide sequence ID" value="XM_044457103.1"/>
</dbReference>
<dbReference type="PANTHER" id="PTHR48021">
    <property type="match status" value="1"/>
</dbReference>
<name>A0ABM5J2I7_DRORH</name>
<feature type="transmembrane region" description="Helical" evidence="6">
    <location>
        <begin position="519"/>
        <end position="539"/>
    </location>
</feature>
<feature type="transmembrane region" description="Helical" evidence="6">
    <location>
        <begin position="257"/>
        <end position="277"/>
    </location>
</feature>
<feature type="domain" description="Major facilitator superfamily (MFS) profile" evidence="7">
    <location>
        <begin position="14"/>
        <end position="446"/>
    </location>
</feature>
<evidence type="ECO:0000256" key="1">
    <source>
        <dbReference type="ARBA" id="ARBA00004651"/>
    </source>
</evidence>
<feature type="transmembrane region" description="Helical" evidence="6">
    <location>
        <begin position="834"/>
        <end position="855"/>
    </location>
</feature>
<proteinExistence type="predicted"/>
<dbReference type="SUPFAM" id="SSF103473">
    <property type="entry name" value="MFS general substrate transporter"/>
    <property type="match status" value="2"/>
</dbReference>
<dbReference type="Gene3D" id="1.20.1250.20">
    <property type="entry name" value="MFS general substrate transporter like domains"/>
    <property type="match status" value="2"/>
</dbReference>
<reference evidence="9" key="1">
    <citation type="journal article" date="2021" name="Elife">
        <title>Highly contiguous assemblies of 101 drosophilid genomes.</title>
        <authorList>
            <person name="Kim B.Y."/>
            <person name="Wang J.R."/>
            <person name="Miller D.E."/>
            <person name="Barmina O."/>
            <person name="Delaney E."/>
            <person name="Thompson A."/>
            <person name="Comeault A.A."/>
            <person name="Peede D."/>
            <person name="D'Agostino E.R."/>
            <person name="Pelaez J."/>
            <person name="Aguilar J.M."/>
            <person name="Haji D."/>
            <person name="Matsunaga T."/>
            <person name="Armstrong E.E."/>
            <person name="Zych M."/>
            <person name="Ogawa Y."/>
            <person name="Stamenkovic-Radak M."/>
            <person name="Jelic M."/>
            <person name="Veselinovic M.S."/>
            <person name="Tanaskovic M."/>
            <person name="Eric P."/>
            <person name="Gao J.J."/>
            <person name="Katoh T.K."/>
            <person name="Toda M.J."/>
            <person name="Watabe H."/>
            <person name="Watada M."/>
            <person name="Davis J.S."/>
            <person name="Moyle L.C."/>
            <person name="Manoli G."/>
            <person name="Bertolini E."/>
            <person name="Kostal V."/>
            <person name="Hawley R.S."/>
            <person name="Takahashi A."/>
            <person name="Jones C.D."/>
            <person name="Price D.K."/>
            <person name="Whiteman N."/>
            <person name="Kopp A."/>
            <person name="Matute D.R."/>
            <person name="Petrov D.A."/>
        </authorList>
    </citation>
    <scope>NUCLEOTIDE SEQUENCE [LARGE SCALE GENOMIC DNA]</scope>
</reference>
<feature type="transmembrane region" description="Helical" evidence="6">
    <location>
        <begin position="795"/>
        <end position="822"/>
    </location>
</feature>
<dbReference type="InterPro" id="IPR020846">
    <property type="entry name" value="MFS_dom"/>
</dbReference>
<evidence type="ECO:0000256" key="6">
    <source>
        <dbReference type="SAM" id="Phobius"/>
    </source>
</evidence>
<feature type="transmembrane region" description="Helical" evidence="6">
    <location>
        <begin position="143"/>
        <end position="162"/>
    </location>
</feature>
<reference evidence="8" key="2">
    <citation type="submission" date="2025-05" db="UniProtKB">
        <authorList>
            <consortium name="EnsemblMetazoa"/>
        </authorList>
    </citation>
    <scope>IDENTIFICATION</scope>
</reference>
<evidence type="ECO:0000313" key="9">
    <source>
        <dbReference type="Proteomes" id="UP001652680"/>
    </source>
</evidence>
<dbReference type="InterPro" id="IPR050549">
    <property type="entry name" value="MFS_Trehalose_Transporter"/>
</dbReference>
<feature type="transmembrane region" description="Helical" evidence="6">
    <location>
        <begin position="393"/>
        <end position="411"/>
    </location>
</feature>
<dbReference type="Proteomes" id="UP001652680">
    <property type="component" value="Unassembled WGS sequence"/>
</dbReference>
<keyword evidence="3 6" id="KW-0812">Transmembrane</keyword>